<dbReference type="InterPro" id="IPR041916">
    <property type="entry name" value="Anti_sigma_zinc_sf"/>
</dbReference>
<keyword evidence="1" id="KW-0812">Transmembrane</keyword>
<dbReference type="InterPro" id="IPR016024">
    <property type="entry name" value="ARM-type_fold"/>
</dbReference>
<name>A0A368JQP9_9BACT</name>
<dbReference type="Pfam" id="PF13646">
    <property type="entry name" value="HEAT_2"/>
    <property type="match status" value="1"/>
</dbReference>
<dbReference type="OrthoDB" id="978644at2"/>
<feature type="domain" description="Putative zinc-finger" evidence="2">
    <location>
        <begin position="3"/>
        <end position="37"/>
    </location>
</feature>
<dbReference type="EMBL" id="QOWE01000006">
    <property type="protein sequence ID" value="RCR69968.1"/>
    <property type="molecule type" value="Genomic_DNA"/>
</dbReference>
<keyword evidence="1" id="KW-1133">Transmembrane helix</keyword>
<dbReference type="Gene3D" id="1.25.10.10">
    <property type="entry name" value="Leucine-rich Repeat Variant"/>
    <property type="match status" value="1"/>
</dbReference>
<organism evidence="3 4">
    <name type="scientific">Larkinella punicea</name>
    <dbReference type="NCBI Taxonomy" id="2315727"/>
    <lineage>
        <taxon>Bacteria</taxon>
        <taxon>Pseudomonadati</taxon>
        <taxon>Bacteroidota</taxon>
        <taxon>Cytophagia</taxon>
        <taxon>Cytophagales</taxon>
        <taxon>Spirosomataceae</taxon>
        <taxon>Larkinella</taxon>
    </lineage>
</organism>
<keyword evidence="4" id="KW-1185">Reference proteome</keyword>
<evidence type="ECO:0000313" key="4">
    <source>
        <dbReference type="Proteomes" id="UP000253383"/>
    </source>
</evidence>
<dbReference type="SUPFAM" id="SSF48371">
    <property type="entry name" value="ARM repeat"/>
    <property type="match status" value="1"/>
</dbReference>
<dbReference type="Pfam" id="PF13490">
    <property type="entry name" value="zf-HC2"/>
    <property type="match status" value="1"/>
</dbReference>
<evidence type="ECO:0000313" key="3">
    <source>
        <dbReference type="EMBL" id="RCR69968.1"/>
    </source>
</evidence>
<gene>
    <name evidence="3" type="ORF">DUE52_09065</name>
</gene>
<dbReference type="Gene3D" id="1.10.10.1320">
    <property type="entry name" value="Anti-sigma factor, zinc-finger domain"/>
    <property type="match status" value="1"/>
</dbReference>
<sequence length="271" mass="30550">MNCESAKEQLIDLLSHELPATERAAVEAHLAECSDCQTELAATRQLWLAMGNVPVPETGEKVRARFYAMLETVQIEETKKRRRSWKSILRRVRRFLTPELAIRVAYSLSLVLVGLAGGYWLSAKKAPVYEQQINDLGAQVQQMRQTVLLSLLENSSATERLRAVEYTKDIEQVDAQVIEALLGTLNNDSNVNVRLVTLEALAQLAADPKVREGLVHSIVRQDSPLVQSALADVMVKLQEKRSLKPLRQLLRQENLNDFVKVKIEQTIKELS</sequence>
<keyword evidence="1" id="KW-0472">Membrane</keyword>
<evidence type="ECO:0000259" key="2">
    <source>
        <dbReference type="Pfam" id="PF13490"/>
    </source>
</evidence>
<reference evidence="3 4" key="1">
    <citation type="submission" date="2018-07" db="EMBL/GenBank/DDBJ databases">
        <title>Genome analysis of Larkinella rosea.</title>
        <authorList>
            <person name="Zhou Z."/>
            <person name="Wang G."/>
        </authorList>
    </citation>
    <scope>NUCLEOTIDE SEQUENCE [LARGE SCALE GENOMIC DNA]</scope>
    <source>
        <strain evidence="4">zzj9</strain>
    </source>
</reference>
<dbReference type="AlphaFoldDB" id="A0A368JQP9"/>
<evidence type="ECO:0000256" key="1">
    <source>
        <dbReference type="SAM" id="Phobius"/>
    </source>
</evidence>
<dbReference type="InterPro" id="IPR011989">
    <property type="entry name" value="ARM-like"/>
</dbReference>
<dbReference type="Proteomes" id="UP000253383">
    <property type="component" value="Unassembled WGS sequence"/>
</dbReference>
<comment type="caution">
    <text evidence="3">The sequence shown here is derived from an EMBL/GenBank/DDBJ whole genome shotgun (WGS) entry which is preliminary data.</text>
</comment>
<dbReference type="RefSeq" id="WP_114405667.1">
    <property type="nucleotide sequence ID" value="NZ_QOWE01000006.1"/>
</dbReference>
<feature type="transmembrane region" description="Helical" evidence="1">
    <location>
        <begin position="100"/>
        <end position="121"/>
    </location>
</feature>
<accession>A0A368JQP9</accession>
<dbReference type="InterPro" id="IPR027383">
    <property type="entry name" value="Znf_put"/>
</dbReference>
<protein>
    <submittedName>
        <fullName evidence="3">HEAT repeat domain-containing protein</fullName>
    </submittedName>
</protein>
<proteinExistence type="predicted"/>